<proteinExistence type="inferred from homology"/>
<name>A7GPK2_BACCN</name>
<protein>
    <submittedName>
        <fullName evidence="10">Drug resistance transporter, EmrB/QacA subfamily</fullName>
    </submittedName>
</protein>
<dbReference type="PANTHER" id="PTHR42718:SF9">
    <property type="entry name" value="MAJOR FACILITATOR SUPERFAMILY MULTIDRUG TRANSPORTER MFSC"/>
    <property type="match status" value="1"/>
</dbReference>
<dbReference type="CDD" id="cd17503">
    <property type="entry name" value="MFS_LmrB_MDR_like"/>
    <property type="match status" value="1"/>
</dbReference>
<feature type="transmembrane region" description="Helical" evidence="8">
    <location>
        <begin position="73"/>
        <end position="93"/>
    </location>
</feature>
<dbReference type="Gene3D" id="1.20.1720.10">
    <property type="entry name" value="Multidrug resistance protein D"/>
    <property type="match status" value="1"/>
</dbReference>
<keyword evidence="6 8" id="KW-1133">Transmembrane helix</keyword>
<evidence type="ECO:0000256" key="6">
    <source>
        <dbReference type="ARBA" id="ARBA00022989"/>
    </source>
</evidence>
<dbReference type="GO" id="GO:0005886">
    <property type="term" value="C:plasma membrane"/>
    <property type="evidence" value="ECO:0007669"/>
    <property type="project" value="UniProtKB-SubCell"/>
</dbReference>
<sequence length="466" mass="50703">MNPKMVVTVVYIIAMFMASMDATIVNVALQTISQELQVPPSAMGTVNVGYLISLAIFLPISGWLGDRFGTKRIFLIALSVFTVASALCGIANSITTLNIFRMIQGVGGGLLTPVGMAMLFRTFSPAERPKISRFIVLPIAVAPAVGPIISGFFVEHLSWRWAFYINVPFGMIAFIFGMLFLVEHIETDAGRLDLLGFILSAPGFTMLVYSLSQGPSKGWMSFDVIGTGIGGIFCITLFIIVELRVKHSMLDLRLLKEHLFRNMSIISFLSAAGLLGMLFIFPLMYQNIGHASALETGLTTFPEAIGLMISSQIVPWSYRKIGSRRLISIGLLCAAILFVLLSFVTNETNPWLIRLLLFGIGFFLGHSVGAVQFSAFQHIQSSSIGRATTIFHVQNRLGSAIGVAILASMLALESYIAGEMVVGQINITAYQIALCTAAGFLFIALLFALRIRDESVSKKGEQTSIQ</sequence>
<dbReference type="STRING" id="315749.Bcer98_1760"/>
<dbReference type="HOGENOM" id="CLU_000960_28_0_9"/>
<feature type="transmembrane region" description="Helical" evidence="8">
    <location>
        <begin position="224"/>
        <end position="245"/>
    </location>
</feature>
<organism evidence="10 11">
    <name type="scientific">Bacillus cytotoxicus (strain DSM 22905 / CIP 110041 / 391-98 / NVH 391-98)</name>
    <dbReference type="NCBI Taxonomy" id="315749"/>
    <lineage>
        <taxon>Bacteria</taxon>
        <taxon>Bacillati</taxon>
        <taxon>Bacillota</taxon>
        <taxon>Bacilli</taxon>
        <taxon>Bacillales</taxon>
        <taxon>Bacillaceae</taxon>
        <taxon>Bacillus</taxon>
        <taxon>Bacillus cereus group</taxon>
    </lineage>
</organism>
<evidence type="ECO:0000256" key="7">
    <source>
        <dbReference type="ARBA" id="ARBA00023136"/>
    </source>
</evidence>
<evidence type="ECO:0000256" key="2">
    <source>
        <dbReference type="ARBA" id="ARBA00008537"/>
    </source>
</evidence>
<dbReference type="Proteomes" id="UP000002300">
    <property type="component" value="Chromosome"/>
</dbReference>
<keyword evidence="4" id="KW-1003">Cell membrane</keyword>
<evidence type="ECO:0000259" key="9">
    <source>
        <dbReference type="PROSITE" id="PS50850"/>
    </source>
</evidence>
<accession>A7GPK2</accession>
<gene>
    <name evidence="10" type="ordered locus">Bcer98_1760</name>
</gene>
<evidence type="ECO:0000313" key="11">
    <source>
        <dbReference type="Proteomes" id="UP000002300"/>
    </source>
</evidence>
<dbReference type="PANTHER" id="PTHR42718">
    <property type="entry name" value="MAJOR FACILITATOR SUPERFAMILY MULTIDRUG TRANSPORTER MFSC"/>
    <property type="match status" value="1"/>
</dbReference>
<evidence type="ECO:0000256" key="1">
    <source>
        <dbReference type="ARBA" id="ARBA00004651"/>
    </source>
</evidence>
<dbReference type="Pfam" id="PF07690">
    <property type="entry name" value="MFS_1"/>
    <property type="match status" value="1"/>
</dbReference>
<evidence type="ECO:0000256" key="4">
    <source>
        <dbReference type="ARBA" id="ARBA00022475"/>
    </source>
</evidence>
<feature type="transmembrane region" description="Helical" evidence="8">
    <location>
        <begin position="397"/>
        <end position="417"/>
    </location>
</feature>
<feature type="domain" description="Major facilitator superfamily (MFS) profile" evidence="9">
    <location>
        <begin position="7"/>
        <end position="456"/>
    </location>
</feature>
<feature type="transmembrane region" description="Helical" evidence="8">
    <location>
        <begin position="7"/>
        <end position="29"/>
    </location>
</feature>
<dbReference type="InterPro" id="IPR020846">
    <property type="entry name" value="MFS_dom"/>
</dbReference>
<evidence type="ECO:0000256" key="8">
    <source>
        <dbReference type="SAM" id="Phobius"/>
    </source>
</evidence>
<evidence type="ECO:0000313" key="10">
    <source>
        <dbReference type="EMBL" id="ABS22060.1"/>
    </source>
</evidence>
<dbReference type="InterPro" id="IPR036259">
    <property type="entry name" value="MFS_trans_sf"/>
</dbReference>
<keyword evidence="11" id="KW-1185">Reference proteome</keyword>
<dbReference type="PRINTS" id="PR01036">
    <property type="entry name" value="TCRTETB"/>
</dbReference>
<dbReference type="OrthoDB" id="9816041at2"/>
<dbReference type="GO" id="GO:0022857">
    <property type="term" value="F:transmembrane transporter activity"/>
    <property type="evidence" value="ECO:0007669"/>
    <property type="project" value="InterPro"/>
</dbReference>
<feature type="transmembrane region" description="Helical" evidence="8">
    <location>
        <begin position="351"/>
        <end position="376"/>
    </location>
</feature>
<dbReference type="PROSITE" id="PS50850">
    <property type="entry name" value="MFS"/>
    <property type="match status" value="1"/>
</dbReference>
<keyword evidence="5 8" id="KW-0812">Transmembrane</keyword>
<dbReference type="AlphaFoldDB" id="A7GPK2"/>
<evidence type="ECO:0000256" key="3">
    <source>
        <dbReference type="ARBA" id="ARBA00022448"/>
    </source>
</evidence>
<feature type="transmembrane region" description="Helical" evidence="8">
    <location>
        <begin position="131"/>
        <end position="149"/>
    </location>
</feature>
<dbReference type="InterPro" id="IPR011701">
    <property type="entry name" value="MFS"/>
</dbReference>
<keyword evidence="3" id="KW-0813">Transport</keyword>
<dbReference type="NCBIfam" id="TIGR00711">
    <property type="entry name" value="efflux_EmrB"/>
    <property type="match status" value="1"/>
</dbReference>
<feature type="transmembrane region" description="Helical" evidence="8">
    <location>
        <begin position="194"/>
        <end position="212"/>
    </location>
</feature>
<dbReference type="InterPro" id="IPR004638">
    <property type="entry name" value="EmrB-like"/>
</dbReference>
<dbReference type="RefSeq" id="WP_012094249.1">
    <property type="nucleotide sequence ID" value="NC_009674.1"/>
</dbReference>
<dbReference type="KEGG" id="bcy:Bcer98_1760"/>
<feature type="transmembrane region" description="Helical" evidence="8">
    <location>
        <begin position="99"/>
        <end position="119"/>
    </location>
</feature>
<comment type="similarity">
    <text evidence="2">Belongs to the major facilitator superfamily. EmrB family.</text>
</comment>
<dbReference type="eggNOG" id="COG2814">
    <property type="taxonomic scope" value="Bacteria"/>
</dbReference>
<feature type="transmembrane region" description="Helical" evidence="8">
    <location>
        <begin position="297"/>
        <end position="314"/>
    </location>
</feature>
<reference evidence="10 11" key="1">
    <citation type="journal article" date="2008" name="Chem. Biol. Interact.">
        <title>Extending the Bacillus cereus group genomics to putative food-borne pathogens of different toxicity.</title>
        <authorList>
            <person name="Lapidus A."/>
            <person name="Goltsman E."/>
            <person name="Auger S."/>
            <person name="Galleron N."/>
            <person name="Segurens B."/>
            <person name="Dossat C."/>
            <person name="Land M.L."/>
            <person name="Broussolle V."/>
            <person name="Brillard J."/>
            <person name="Guinebretiere M.H."/>
            <person name="Sanchis V."/>
            <person name="Nguen-The C."/>
            <person name="Lereclus D."/>
            <person name="Richardson P."/>
            <person name="Wincker P."/>
            <person name="Weissenbach J."/>
            <person name="Ehrlich S.D."/>
            <person name="Sorokin A."/>
        </authorList>
    </citation>
    <scope>NUCLEOTIDE SEQUENCE [LARGE SCALE GENOMIC DNA]</scope>
    <source>
        <strain evidence="11">DSM 22905 / CIP 110041 / 391-98 / NVH 391-98</strain>
    </source>
</reference>
<dbReference type="GeneID" id="33897080"/>
<feature type="transmembrane region" description="Helical" evidence="8">
    <location>
        <begin position="265"/>
        <end position="285"/>
    </location>
</feature>
<feature type="transmembrane region" description="Helical" evidence="8">
    <location>
        <begin position="161"/>
        <end position="182"/>
    </location>
</feature>
<feature type="transmembrane region" description="Helical" evidence="8">
    <location>
        <begin position="326"/>
        <end position="345"/>
    </location>
</feature>
<dbReference type="EMBL" id="CP000764">
    <property type="protein sequence ID" value="ABS22060.1"/>
    <property type="molecule type" value="Genomic_DNA"/>
</dbReference>
<feature type="transmembrane region" description="Helical" evidence="8">
    <location>
        <begin position="429"/>
        <end position="449"/>
    </location>
</feature>
<dbReference type="SUPFAM" id="SSF103473">
    <property type="entry name" value="MFS general substrate transporter"/>
    <property type="match status" value="1"/>
</dbReference>
<evidence type="ECO:0000256" key="5">
    <source>
        <dbReference type="ARBA" id="ARBA00022692"/>
    </source>
</evidence>
<keyword evidence="7 8" id="KW-0472">Membrane</keyword>
<comment type="subcellular location">
    <subcellularLocation>
        <location evidence="1">Cell membrane</location>
        <topology evidence="1">Multi-pass membrane protein</topology>
    </subcellularLocation>
</comment>
<feature type="transmembrane region" description="Helical" evidence="8">
    <location>
        <begin position="41"/>
        <end position="61"/>
    </location>
</feature>
<dbReference type="Gene3D" id="1.20.1250.20">
    <property type="entry name" value="MFS general substrate transporter like domains"/>
    <property type="match status" value="1"/>
</dbReference>